<comment type="caution">
    <text evidence="6">The sequence shown here is derived from an EMBL/GenBank/DDBJ whole genome shotgun (WGS) entry which is preliminary data.</text>
</comment>
<dbReference type="FunFam" id="1.10.10.60:FF:000141">
    <property type="entry name" value="TetR family transcriptional regulator"/>
    <property type="match status" value="1"/>
</dbReference>
<dbReference type="AlphaFoldDB" id="A0A511XKU7"/>
<feature type="DNA-binding region" description="H-T-H motif" evidence="4">
    <location>
        <begin position="39"/>
        <end position="58"/>
    </location>
</feature>
<dbReference type="EMBL" id="BJYG01000021">
    <property type="protein sequence ID" value="GEN63544.1"/>
    <property type="molecule type" value="Genomic_DNA"/>
</dbReference>
<dbReference type="GO" id="GO:0003700">
    <property type="term" value="F:DNA-binding transcription factor activity"/>
    <property type="evidence" value="ECO:0007669"/>
    <property type="project" value="TreeGrafter"/>
</dbReference>
<dbReference type="InterPro" id="IPR036271">
    <property type="entry name" value="Tet_transcr_reg_TetR-rel_C_sf"/>
</dbReference>
<dbReference type="PROSITE" id="PS01081">
    <property type="entry name" value="HTH_TETR_1"/>
    <property type="match status" value="1"/>
</dbReference>
<dbReference type="Gene3D" id="1.10.357.10">
    <property type="entry name" value="Tetracycline Repressor, domain 2"/>
    <property type="match status" value="1"/>
</dbReference>
<keyword evidence="3" id="KW-0804">Transcription</keyword>
<feature type="domain" description="HTH tetR-type" evidence="5">
    <location>
        <begin position="16"/>
        <end position="76"/>
    </location>
</feature>
<keyword evidence="1" id="KW-0805">Transcription regulation</keyword>
<gene>
    <name evidence="6" type="ORF">AOE01nite_17680</name>
</gene>
<dbReference type="Pfam" id="PF14246">
    <property type="entry name" value="TetR_C_7"/>
    <property type="match status" value="1"/>
</dbReference>
<reference evidence="6 7" key="1">
    <citation type="submission" date="2019-07" db="EMBL/GenBank/DDBJ databases">
        <title>Whole genome shotgun sequence of Acetobacter oeni NBRC 105207.</title>
        <authorList>
            <person name="Hosoyama A."/>
            <person name="Uohara A."/>
            <person name="Ohji S."/>
            <person name="Ichikawa N."/>
        </authorList>
    </citation>
    <scope>NUCLEOTIDE SEQUENCE [LARGE SCALE GENOMIC DNA]</scope>
    <source>
        <strain evidence="6 7">NBRC 105207</strain>
    </source>
</reference>
<dbReference type="SUPFAM" id="SSF46689">
    <property type="entry name" value="Homeodomain-like"/>
    <property type="match status" value="1"/>
</dbReference>
<evidence type="ECO:0000256" key="1">
    <source>
        <dbReference type="ARBA" id="ARBA00023015"/>
    </source>
</evidence>
<keyword evidence="2 4" id="KW-0238">DNA-binding</keyword>
<evidence type="ECO:0000313" key="7">
    <source>
        <dbReference type="Proteomes" id="UP000321746"/>
    </source>
</evidence>
<protein>
    <submittedName>
        <fullName evidence="6">TetR family transcriptional regulator</fullName>
    </submittedName>
</protein>
<evidence type="ECO:0000256" key="4">
    <source>
        <dbReference type="PROSITE-ProRule" id="PRU00335"/>
    </source>
</evidence>
<proteinExistence type="predicted"/>
<sequence>MKLRDMTMSASKSAALAKRNQILRGAEKVFLDLGYEGASMARIAQYAKVSKGTLYNHFKDKADLFREIILDISKNKLSGLFKYDDNNMGSCAGCLRGICEEFVSAVTHPISLGIYRIVIAEASKFPEISEIMQEYAIEPTRACICKAISYWSDAGAIHVEDIEFAAQIFISLCQSGIVEKRRFSIPVDFSVNAMECHAERVSKIFMRIYSYKQTNPWIF</sequence>
<dbReference type="RefSeq" id="WP_173572088.1">
    <property type="nucleotide sequence ID" value="NZ_BJYG01000021.1"/>
</dbReference>
<accession>A0A511XKU7</accession>
<organism evidence="6 7">
    <name type="scientific">Acetobacter oeni</name>
    <dbReference type="NCBI Taxonomy" id="304077"/>
    <lineage>
        <taxon>Bacteria</taxon>
        <taxon>Pseudomonadati</taxon>
        <taxon>Pseudomonadota</taxon>
        <taxon>Alphaproteobacteria</taxon>
        <taxon>Acetobacterales</taxon>
        <taxon>Acetobacteraceae</taxon>
        <taxon>Acetobacter</taxon>
    </lineage>
</organism>
<dbReference type="InterPro" id="IPR039536">
    <property type="entry name" value="TetR_C_Proteobacteria"/>
</dbReference>
<keyword evidence="7" id="KW-1185">Reference proteome</keyword>
<dbReference type="InterPro" id="IPR023772">
    <property type="entry name" value="DNA-bd_HTH_TetR-type_CS"/>
</dbReference>
<dbReference type="GO" id="GO:0000976">
    <property type="term" value="F:transcription cis-regulatory region binding"/>
    <property type="evidence" value="ECO:0007669"/>
    <property type="project" value="TreeGrafter"/>
</dbReference>
<dbReference type="Proteomes" id="UP000321746">
    <property type="component" value="Unassembled WGS sequence"/>
</dbReference>
<evidence type="ECO:0000259" key="5">
    <source>
        <dbReference type="PROSITE" id="PS50977"/>
    </source>
</evidence>
<dbReference type="Pfam" id="PF00440">
    <property type="entry name" value="TetR_N"/>
    <property type="match status" value="1"/>
</dbReference>
<dbReference type="InterPro" id="IPR009057">
    <property type="entry name" value="Homeodomain-like_sf"/>
</dbReference>
<dbReference type="PANTHER" id="PTHR30055">
    <property type="entry name" value="HTH-TYPE TRANSCRIPTIONAL REGULATOR RUTR"/>
    <property type="match status" value="1"/>
</dbReference>
<evidence type="ECO:0000313" key="6">
    <source>
        <dbReference type="EMBL" id="GEN63544.1"/>
    </source>
</evidence>
<name>A0A511XKU7_9PROT</name>
<evidence type="ECO:0000256" key="2">
    <source>
        <dbReference type="ARBA" id="ARBA00023125"/>
    </source>
</evidence>
<dbReference type="PROSITE" id="PS50977">
    <property type="entry name" value="HTH_TETR_2"/>
    <property type="match status" value="1"/>
</dbReference>
<dbReference type="PANTHER" id="PTHR30055:SF234">
    <property type="entry name" value="HTH-TYPE TRANSCRIPTIONAL REGULATOR BETI"/>
    <property type="match status" value="1"/>
</dbReference>
<dbReference type="InterPro" id="IPR001647">
    <property type="entry name" value="HTH_TetR"/>
</dbReference>
<evidence type="ECO:0000256" key="3">
    <source>
        <dbReference type="ARBA" id="ARBA00023163"/>
    </source>
</evidence>
<dbReference type="InterPro" id="IPR050109">
    <property type="entry name" value="HTH-type_TetR-like_transc_reg"/>
</dbReference>
<dbReference type="PRINTS" id="PR00455">
    <property type="entry name" value="HTHTETR"/>
</dbReference>
<dbReference type="SUPFAM" id="SSF48498">
    <property type="entry name" value="Tetracyclin repressor-like, C-terminal domain"/>
    <property type="match status" value="1"/>
</dbReference>